<dbReference type="Gene3D" id="3.90.640.10">
    <property type="entry name" value="Actin, Chain A, domain 4"/>
    <property type="match status" value="1"/>
</dbReference>
<dbReference type="EMBL" id="JBBWRZ010000005">
    <property type="protein sequence ID" value="KAK8235183.1"/>
    <property type="molecule type" value="Genomic_DNA"/>
</dbReference>
<protein>
    <submittedName>
        <fullName evidence="1">Hsp70-like protein</fullName>
    </submittedName>
</protein>
<name>A0ABR1YP02_9PEZI</name>
<dbReference type="Proteomes" id="UP001492380">
    <property type="component" value="Unassembled WGS sequence"/>
</dbReference>
<dbReference type="PANTHER" id="PTHR14187:SF81">
    <property type="entry name" value="HSP70 FAMILY PROTEIN (AFU_ORTHOLOGUE AFUA_4G14040)"/>
    <property type="match status" value="1"/>
</dbReference>
<dbReference type="CDD" id="cd10170">
    <property type="entry name" value="ASKHA_NBD_HSP70"/>
    <property type="match status" value="1"/>
</dbReference>
<dbReference type="Gene3D" id="3.30.420.40">
    <property type="match status" value="2"/>
</dbReference>
<comment type="caution">
    <text evidence="1">The sequence shown here is derived from an EMBL/GenBank/DDBJ whole genome shotgun (WGS) entry which is preliminary data.</text>
</comment>
<organism evidence="1 2">
    <name type="scientific">Phyllosticta capitalensis</name>
    <dbReference type="NCBI Taxonomy" id="121624"/>
    <lineage>
        <taxon>Eukaryota</taxon>
        <taxon>Fungi</taxon>
        <taxon>Dikarya</taxon>
        <taxon>Ascomycota</taxon>
        <taxon>Pezizomycotina</taxon>
        <taxon>Dothideomycetes</taxon>
        <taxon>Dothideomycetes incertae sedis</taxon>
        <taxon>Botryosphaeriales</taxon>
        <taxon>Phyllostictaceae</taxon>
        <taxon>Phyllosticta</taxon>
    </lineage>
</organism>
<gene>
    <name evidence="1" type="ORF">HDK90DRAFT_235805</name>
</gene>
<accession>A0ABR1YP02</accession>
<dbReference type="PANTHER" id="PTHR14187">
    <property type="entry name" value="ALPHA KINASE/ELONGATION FACTOR 2 KINASE"/>
    <property type="match status" value="1"/>
</dbReference>
<evidence type="ECO:0000313" key="1">
    <source>
        <dbReference type="EMBL" id="KAK8235183.1"/>
    </source>
</evidence>
<proteinExistence type="predicted"/>
<keyword evidence="2" id="KW-1185">Reference proteome</keyword>
<reference evidence="1 2" key="1">
    <citation type="submission" date="2024-04" db="EMBL/GenBank/DDBJ databases">
        <title>Phyllosticta paracitricarpa is synonymous to the EU quarantine fungus P. citricarpa based on phylogenomic analyses.</title>
        <authorList>
            <consortium name="Lawrence Berkeley National Laboratory"/>
            <person name="Van Ingen-Buijs V.A."/>
            <person name="Van Westerhoven A.C."/>
            <person name="Haridas S."/>
            <person name="Skiadas P."/>
            <person name="Martin F."/>
            <person name="Groenewald J.Z."/>
            <person name="Crous P.W."/>
            <person name="Seidl M.F."/>
        </authorList>
    </citation>
    <scope>NUCLEOTIDE SEQUENCE [LARGE SCALE GENOMIC DNA]</scope>
    <source>
        <strain evidence="1 2">CBS 123374</strain>
    </source>
</reference>
<dbReference type="InterPro" id="IPR043129">
    <property type="entry name" value="ATPase_NBD"/>
</dbReference>
<dbReference type="SUPFAM" id="SSF53067">
    <property type="entry name" value="Actin-like ATPase domain"/>
    <property type="match status" value="2"/>
</dbReference>
<sequence length="561" mass="63638">MGLDFGTIYSGMCWVKSTGQVQDIEVIKNYPGRSEIASKVPSRMAYVSENPKLSENKFRFLIKPSYQQVAWFKLRLDEDARPTEFDDPNLKTLSDPSEDRLPGRLSAKIVTKDFLKELHVLLMKDLAKLIHKSELYSIPIEVWLTVPASWSDPAKMKTRNAAIEAGFGKQAKDSVKIITEPEAAGIFALCPEVNQGDGLVNIGETFVVCDCRGGTVDLTAYTLKSGPPTSKFQEVCKGKAGKCGSTMIDRAFCEWMEKQFGEAYTDLPLADRGPGSRLMRDFEDHKATFGSETLRNLKREYVEVEPLEMDVARLSKYDQDTDTVNLSLKTFKGFFDKAIKHIIQLLSEQIQEAKAALGGRNVDRVILVGGLGNNLYVRDQLIAWCDQQNPLLGLISPPLGDSQTCIMRGAAICGLLGMQLTYRVSRRHYGFGVSLPFREDIDSQENAWYDDEGDKMCYTRIEWLLRKRQFIENDFHIEVEVRKHFTRTSKRQDKIELWACDEDQAPDYDTDWTYSDTLKKPCQVLRYKVRANMAADEGVLTVEIAGDRVFATRTIVFHEMR</sequence>
<evidence type="ECO:0000313" key="2">
    <source>
        <dbReference type="Proteomes" id="UP001492380"/>
    </source>
</evidence>